<feature type="transmembrane region" description="Helical" evidence="1">
    <location>
        <begin position="30"/>
        <end position="52"/>
    </location>
</feature>
<proteinExistence type="predicted"/>
<protein>
    <submittedName>
        <fullName evidence="2">Uncharacterized protein</fullName>
    </submittedName>
</protein>
<dbReference type="EMBL" id="JAUSVX010000007">
    <property type="protein sequence ID" value="MDQ0470841.1"/>
    <property type="molecule type" value="Genomic_DNA"/>
</dbReference>
<keyword evidence="1" id="KW-1133">Transmembrane helix</keyword>
<evidence type="ECO:0000256" key="1">
    <source>
        <dbReference type="SAM" id="Phobius"/>
    </source>
</evidence>
<organism evidence="2 3">
    <name type="scientific">Labrys wisconsinensis</name>
    <dbReference type="NCBI Taxonomy" id="425677"/>
    <lineage>
        <taxon>Bacteria</taxon>
        <taxon>Pseudomonadati</taxon>
        <taxon>Pseudomonadota</taxon>
        <taxon>Alphaproteobacteria</taxon>
        <taxon>Hyphomicrobiales</taxon>
        <taxon>Xanthobacteraceae</taxon>
        <taxon>Labrys</taxon>
    </lineage>
</organism>
<keyword evidence="1" id="KW-0812">Transmembrane</keyword>
<accession>A0ABU0J989</accession>
<evidence type="ECO:0000313" key="2">
    <source>
        <dbReference type="EMBL" id="MDQ0470841.1"/>
    </source>
</evidence>
<reference evidence="2 3" key="1">
    <citation type="submission" date="2023-07" db="EMBL/GenBank/DDBJ databases">
        <title>Genomic Encyclopedia of Type Strains, Phase IV (KMG-IV): sequencing the most valuable type-strain genomes for metagenomic binning, comparative biology and taxonomic classification.</title>
        <authorList>
            <person name="Goeker M."/>
        </authorList>
    </citation>
    <scope>NUCLEOTIDE SEQUENCE [LARGE SCALE GENOMIC DNA]</scope>
    <source>
        <strain evidence="2 3">DSM 19619</strain>
    </source>
</reference>
<keyword evidence="1" id="KW-0472">Membrane</keyword>
<comment type="caution">
    <text evidence="2">The sequence shown here is derived from an EMBL/GenBank/DDBJ whole genome shotgun (WGS) entry which is preliminary data.</text>
</comment>
<gene>
    <name evidence="2" type="ORF">QO011_003860</name>
</gene>
<dbReference type="Proteomes" id="UP001242480">
    <property type="component" value="Unassembled WGS sequence"/>
</dbReference>
<name>A0ABU0J989_9HYPH</name>
<sequence length="74" mass="7981">MIWSLASLCGWLLLVGGVFFIFDASTAVPLMKVGVVVLLAEALVLCLAVGVLTDRNASFAARLEDVLTLRFARR</sequence>
<dbReference type="RefSeq" id="WP_307275123.1">
    <property type="nucleotide sequence ID" value="NZ_JAUSVX010000007.1"/>
</dbReference>
<keyword evidence="3" id="KW-1185">Reference proteome</keyword>
<evidence type="ECO:0000313" key="3">
    <source>
        <dbReference type="Proteomes" id="UP001242480"/>
    </source>
</evidence>